<dbReference type="Gramene" id="KRH20338">
    <property type="protein sequence ID" value="KRH20338"/>
    <property type="gene ID" value="GLYMA_13G171600"/>
</dbReference>
<dbReference type="PANTHER" id="PTHR36380">
    <property type="entry name" value="BNAA03G58330D PROTEIN"/>
    <property type="match status" value="1"/>
</dbReference>
<dbReference type="HOGENOM" id="CLU_1006145_0_0_1"/>
<dbReference type="Proteomes" id="UP000008827">
    <property type="component" value="Chromosome 13"/>
</dbReference>
<protein>
    <submittedName>
        <fullName evidence="2 3">Uncharacterized protein</fullName>
    </submittedName>
</protein>
<feature type="compositionally biased region" description="Polar residues" evidence="1">
    <location>
        <begin position="221"/>
        <end position="233"/>
    </location>
</feature>
<feature type="region of interest" description="Disordered" evidence="1">
    <location>
        <begin position="79"/>
        <end position="125"/>
    </location>
</feature>
<sequence length="277" mass="30750">MNFNLDGEFNKISSFKLDMSDLDFTCPAKKNSQSKDKKGEVSGSQEGKQDGFNFSFDFNDYWHRLGSFNFDSSFMKVVTTSNSSPRKKGVTTEGSDKEGGEMLKTNDDEGARASNDSTTVKSHASVRLETSKVETVVGSPGNLVSKQDGSVSKISSSGNLDMPMENQTLDINKHKSTEEIDQERDLPEKSNLTGSKSEQVINMASSQSVGESDSEQHTISDQHTNAFSSGTRVSNVSGDKQVVNDKTTYQFKKCFLLEQEKLMFQVTYKRLMIRQQT</sequence>
<evidence type="ECO:0000313" key="2">
    <source>
        <dbReference type="EMBL" id="KRH20338.1"/>
    </source>
</evidence>
<dbReference type="PANTHER" id="PTHR36380:SF1">
    <property type="entry name" value="OS01G0755100 PROTEIN"/>
    <property type="match status" value="1"/>
</dbReference>
<feature type="compositionally biased region" description="Basic and acidic residues" evidence="1">
    <location>
        <begin position="177"/>
        <end position="188"/>
    </location>
</feature>
<feature type="region of interest" description="Disordered" evidence="1">
    <location>
        <begin position="139"/>
        <end position="164"/>
    </location>
</feature>
<accession>K7M099</accession>
<gene>
    <name evidence="2" type="ORF">GLYMA_13G171600</name>
</gene>
<reference evidence="2" key="3">
    <citation type="submission" date="2018-07" db="EMBL/GenBank/DDBJ databases">
        <title>WGS assembly of Glycine max.</title>
        <authorList>
            <person name="Schmutz J."/>
            <person name="Cannon S."/>
            <person name="Schlueter J."/>
            <person name="Ma J."/>
            <person name="Mitros T."/>
            <person name="Nelson W."/>
            <person name="Hyten D."/>
            <person name="Song Q."/>
            <person name="Thelen J."/>
            <person name="Cheng J."/>
            <person name="Xu D."/>
            <person name="Hellsten U."/>
            <person name="May G."/>
            <person name="Yu Y."/>
            <person name="Sakurai T."/>
            <person name="Umezawa T."/>
            <person name="Bhattacharyya M."/>
            <person name="Sandhu D."/>
            <person name="Valliyodan B."/>
            <person name="Lindquist E."/>
            <person name="Peto M."/>
            <person name="Grant D."/>
            <person name="Shu S."/>
            <person name="Goodstein D."/>
            <person name="Barry K."/>
            <person name="Futrell-Griggs M."/>
            <person name="Abernathy B."/>
            <person name="Du J."/>
            <person name="Tian Z."/>
            <person name="Zhu L."/>
            <person name="Gill N."/>
            <person name="Joshi T."/>
            <person name="Libault M."/>
            <person name="Sethuraman A."/>
            <person name="Zhang X."/>
            <person name="Shinozaki K."/>
            <person name="Nguyen H."/>
            <person name="Wing R."/>
            <person name="Cregan P."/>
            <person name="Specht J."/>
            <person name="Grimwood J."/>
            <person name="Rokhsar D."/>
            <person name="Stacey G."/>
            <person name="Shoemaker R."/>
            <person name="Jackson S."/>
        </authorList>
    </citation>
    <scope>NUCLEOTIDE SEQUENCE</scope>
    <source>
        <tissue evidence="2">Callus</tissue>
    </source>
</reference>
<reference evidence="2 3" key="1">
    <citation type="journal article" date="2010" name="Nature">
        <title>Genome sequence of the palaeopolyploid soybean.</title>
        <authorList>
            <person name="Schmutz J."/>
            <person name="Cannon S.B."/>
            <person name="Schlueter J."/>
            <person name="Ma J."/>
            <person name="Mitros T."/>
            <person name="Nelson W."/>
            <person name="Hyten D.L."/>
            <person name="Song Q."/>
            <person name="Thelen J.J."/>
            <person name="Cheng J."/>
            <person name="Xu D."/>
            <person name="Hellsten U."/>
            <person name="May G.D."/>
            <person name="Yu Y."/>
            <person name="Sakurai T."/>
            <person name="Umezawa T."/>
            <person name="Bhattacharyya M.K."/>
            <person name="Sandhu D."/>
            <person name="Valliyodan B."/>
            <person name="Lindquist E."/>
            <person name="Peto M."/>
            <person name="Grant D."/>
            <person name="Shu S."/>
            <person name="Goodstein D."/>
            <person name="Barry K."/>
            <person name="Futrell-Griggs M."/>
            <person name="Abernathy B."/>
            <person name="Du J."/>
            <person name="Tian Z."/>
            <person name="Zhu L."/>
            <person name="Gill N."/>
            <person name="Joshi T."/>
            <person name="Libault M."/>
            <person name="Sethuraman A."/>
            <person name="Zhang X.-C."/>
            <person name="Shinozaki K."/>
            <person name="Nguyen H.T."/>
            <person name="Wing R.A."/>
            <person name="Cregan P."/>
            <person name="Specht J."/>
            <person name="Grimwood J."/>
            <person name="Rokhsar D."/>
            <person name="Stacey G."/>
            <person name="Shoemaker R.C."/>
            <person name="Jackson S.A."/>
        </authorList>
    </citation>
    <scope>NUCLEOTIDE SEQUENCE [LARGE SCALE GENOMIC DNA]</scope>
    <source>
        <strain evidence="3">cv. Williams 82</strain>
        <tissue evidence="2">Callus</tissue>
    </source>
</reference>
<reference evidence="3" key="2">
    <citation type="submission" date="2018-02" db="UniProtKB">
        <authorList>
            <consortium name="EnsemblPlants"/>
        </authorList>
    </citation>
    <scope>IDENTIFICATION</scope>
    <source>
        <strain evidence="3">Williams 82</strain>
    </source>
</reference>
<dbReference type="OrthoDB" id="602706at2759"/>
<dbReference type="AlphaFoldDB" id="K7M099"/>
<feature type="region of interest" description="Disordered" evidence="1">
    <location>
        <begin position="26"/>
        <end position="52"/>
    </location>
</feature>
<evidence type="ECO:0000256" key="1">
    <source>
        <dbReference type="SAM" id="MobiDB-lite"/>
    </source>
</evidence>
<name>K7M099_SOYBN</name>
<dbReference type="EnsemblPlants" id="KRH20338">
    <property type="protein sequence ID" value="KRH20338"/>
    <property type="gene ID" value="GLYMA_13G171600"/>
</dbReference>
<dbReference type="InParanoid" id="K7M099"/>
<organism evidence="3">
    <name type="scientific">Glycine max</name>
    <name type="common">Soybean</name>
    <name type="synonym">Glycine hispida</name>
    <dbReference type="NCBI Taxonomy" id="3847"/>
    <lineage>
        <taxon>Eukaryota</taxon>
        <taxon>Viridiplantae</taxon>
        <taxon>Streptophyta</taxon>
        <taxon>Embryophyta</taxon>
        <taxon>Tracheophyta</taxon>
        <taxon>Spermatophyta</taxon>
        <taxon>Magnoliopsida</taxon>
        <taxon>eudicotyledons</taxon>
        <taxon>Gunneridae</taxon>
        <taxon>Pentapetalae</taxon>
        <taxon>rosids</taxon>
        <taxon>fabids</taxon>
        <taxon>Fabales</taxon>
        <taxon>Fabaceae</taxon>
        <taxon>Papilionoideae</taxon>
        <taxon>50 kb inversion clade</taxon>
        <taxon>NPAAA clade</taxon>
        <taxon>indigoferoid/millettioid clade</taxon>
        <taxon>Phaseoleae</taxon>
        <taxon>Glycine</taxon>
        <taxon>Glycine subgen. Soja</taxon>
    </lineage>
</organism>
<dbReference type="EMBL" id="CM000846">
    <property type="protein sequence ID" value="KRH20338.1"/>
    <property type="molecule type" value="Genomic_DNA"/>
</dbReference>
<dbReference type="InterPro" id="IPR038777">
    <property type="entry name" value="At4g18490-like"/>
</dbReference>
<feature type="compositionally biased region" description="Polar residues" evidence="1">
    <location>
        <begin position="142"/>
        <end position="164"/>
    </location>
</feature>
<keyword evidence="4" id="KW-1185">Reference proteome</keyword>
<feature type="region of interest" description="Disordered" evidence="1">
    <location>
        <begin position="177"/>
        <end position="233"/>
    </location>
</feature>
<feature type="compositionally biased region" description="Basic and acidic residues" evidence="1">
    <location>
        <begin position="94"/>
        <end position="111"/>
    </location>
</feature>
<dbReference type="PaxDb" id="3847-GLYMA13G24033.1"/>
<feature type="compositionally biased region" description="Polar residues" evidence="1">
    <location>
        <begin position="190"/>
        <end position="213"/>
    </location>
</feature>
<evidence type="ECO:0000313" key="4">
    <source>
        <dbReference type="Proteomes" id="UP000008827"/>
    </source>
</evidence>
<dbReference type="OMA" id="PRNEDEH"/>
<proteinExistence type="predicted"/>
<evidence type="ECO:0000313" key="3">
    <source>
        <dbReference type="EnsemblPlants" id="KRH20338"/>
    </source>
</evidence>